<keyword evidence="4 6" id="KW-0694">RNA-binding</keyword>
<comment type="caution">
    <text evidence="11">The sequence shown here is derived from an EMBL/GenBank/DDBJ whole genome shotgun (WGS) entry which is preliminary data.</text>
</comment>
<feature type="compositionally biased region" description="Gly residues" evidence="8">
    <location>
        <begin position="141"/>
        <end position="158"/>
    </location>
</feature>
<dbReference type="Gene3D" id="3.30.70.330">
    <property type="match status" value="1"/>
</dbReference>
<name>A0AA35T9S3_GEOBA</name>
<dbReference type="SUPFAM" id="SSF90229">
    <property type="entry name" value="CCCH zinc finger"/>
    <property type="match status" value="1"/>
</dbReference>
<dbReference type="PANTHER" id="PTHR14398:SF0">
    <property type="entry name" value="ZINC FINGER PROTEIN SWM"/>
    <property type="match status" value="1"/>
</dbReference>
<reference evidence="11" key="1">
    <citation type="submission" date="2023-03" db="EMBL/GenBank/DDBJ databases">
        <authorList>
            <person name="Steffen K."/>
            <person name="Cardenas P."/>
        </authorList>
    </citation>
    <scope>NUCLEOTIDE SEQUENCE</scope>
</reference>
<keyword evidence="3 7" id="KW-0862">Zinc</keyword>
<dbReference type="Proteomes" id="UP001174909">
    <property type="component" value="Unassembled WGS sequence"/>
</dbReference>
<comment type="function">
    <text evidence="5">May be involved in the turnover of nuclear polyadenylated (pA+) RNA.</text>
</comment>
<keyword evidence="12" id="KW-1185">Reference proteome</keyword>
<dbReference type="InterPro" id="IPR002483">
    <property type="entry name" value="PWI_dom"/>
</dbReference>
<feature type="compositionally biased region" description="Basic residues" evidence="8">
    <location>
        <begin position="288"/>
        <end position="302"/>
    </location>
</feature>
<dbReference type="InterPro" id="IPR035979">
    <property type="entry name" value="RBD_domain_sf"/>
</dbReference>
<evidence type="ECO:0000259" key="10">
    <source>
        <dbReference type="PROSITE" id="PS50103"/>
    </source>
</evidence>
<dbReference type="InterPro" id="IPR012677">
    <property type="entry name" value="Nucleotide-bd_a/b_plait_sf"/>
</dbReference>
<feature type="compositionally biased region" description="Pro residues" evidence="8">
    <location>
        <begin position="798"/>
        <end position="809"/>
    </location>
</feature>
<feature type="compositionally biased region" description="Low complexity" evidence="8">
    <location>
        <begin position="130"/>
        <end position="140"/>
    </location>
</feature>
<feature type="compositionally biased region" description="Basic and acidic residues" evidence="8">
    <location>
        <begin position="159"/>
        <end position="178"/>
    </location>
</feature>
<keyword evidence="1 7" id="KW-0479">Metal-binding</keyword>
<feature type="region of interest" description="Disordered" evidence="8">
    <location>
        <begin position="78"/>
        <end position="366"/>
    </location>
</feature>
<feature type="region of interest" description="Disordered" evidence="8">
    <location>
        <begin position="792"/>
        <end position="815"/>
    </location>
</feature>
<sequence>MQIKDVEKLKAWLLTKLEPLCDADPAALAKYVVALLRKDKPKSALRELCVDQLEVFLAKETTLFVDRLFKALESESYLTGRGSRTPSPEATPPSSDSQVVKPPLSKPGPPAAVANKSQTAVPRSGVARDGSQSSSSLSGSERGGGGGGERGRVGGGGQRHTEDLRSLEVDDEDRDFRRSRARGGRQGERLAARGVRGGVTISREPDSSTGGGRRGGAEPAGIANKGHGGTSSNVSTSGDMRGKRRRGEGEGPVGGGVSSTGVSRLGEVGMARRIARERGRPFGDGRPARRTWPHRSRSRSRSRSSSSDSSSSTASSHDHSRKRSRQEWNERGSSFRGGLGASSEGTKPQEEGEDKKTVEGNEGKRKRCKDYDEKGFCMLGDQCPFDHGVDPVVIGNNIPHTYPPPPSMVGIPSLALTKPDISNFLVPPAGHPGRASPTESTTDGYNPEDPGLTATTTSPTSFLSGPLMNPGPLLPRPFPHPPPHLQGVPTLPPLHPVGAFPPPPLPPPITSASHQFHPPPPLHPHWPRPHHQSFSMPRQPSDTLIVRKIPRESNSITKLSSHFEKFGTIVNLTVWYGGDPEGALVQFSTPFEARRAHDSAEAVLNNRFIKIYYLRKDSSSYPIPYSREQHNEISGGVGVRSIPQPTAPQAPEDHTPSFTHLSSTKTAPTPSVPRSHTQSHTPFSAHYTLPQNKATSAHMYVSSTTKTPASSHLVAPHQMAGDGKKRQELQRRTGELLQKQLGQQKVLISKLEKGGKQMSAEERKKIIKTIKTLSGNIENLKKMASEAMEALLKSKQAPPSPTSPTPPSPSLTEKAQALRQEAHQLGLIPSPTPSPGSHVTGNPHGNDLRSVLNKKQKRLLVLNAGNREQLTAHFDTFGGLVSVEVDPENNKNLIFSFRNPHLAQKAAKHSSSFNGKPLIMKWYTPKAPTPSPYSHCPPHVTMPTIATPTLTKLDPEALHLVEDDEEEESEERSWRR</sequence>
<evidence type="ECO:0000256" key="5">
    <source>
        <dbReference type="ARBA" id="ARBA00043866"/>
    </source>
</evidence>
<accession>A0AA35T9S3</accession>
<dbReference type="Pfam" id="PF00642">
    <property type="entry name" value="zf-CCCH"/>
    <property type="match status" value="1"/>
</dbReference>
<dbReference type="InterPro" id="IPR000571">
    <property type="entry name" value="Znf_CCCH"/>
</dbReference>
<feature type="region of interest" description="Disordered" evidence="8">
    <location>
        <begin position="635"/>
        <end position="683"/>
    </location>
</feature>
<keyword evidence="2 7" id="KW-0863">Zinc-finger</keyword>
<dbReference type="SMART" id="SM00356">
    <property type="entry name" value="ZnF_C3H1"/>
    <property type="match status" value="1"/>
</dbReference>
<dbReference type="InterPro" id="IPR045137">
    <property type="entry name" value="RBM26/27"/>
</dbReference>
<protein>
    <submittedName>
        <fullName evidence="11">RNA-binding protein 26</fullName>
    </submittedName>
</protein>
<feature type="domain" description="RRM" evidence="9">
    <location>
        <begin position="542"/>
        <end position="616"/>
    </location>
</feature>
<feature type="compositionally biased region" description="Polar residues" evidence="8">
    <location>
        <begin position="82"/>
        <end position="98"/>
    </location>
</feature>
<feature type="compositionally biased region" description="Basic and acidic residues" evidence="8">
    <location>
        <begin position="347"/>
        <end position="366"/>
    </location>
</feature>
<evidence type="ECO:0000259" key="9">
    <source>
        <dbReference type="PROSITE" id="PS50102"/>
    </source>
</evidence>
<dbReference type="SUPFAM" id="SSF54928">
    <property type="entry name" value="RNA-binding domain, RBD"/>
    <property type="match status" value="2"/>
</dbReference>
<gene>
    <name evidence="11" type="ORF">GBAR_LOCUS24092</name>
</gene>
<feature type="zinc finger region" description="C3H1-type" evidence="7">
    <location>
        <begin position="362"/>
        <end position="390"/>
    </location>
</feature>
<dbReference type="PROSITE" id="PS50103">
    <property type="entry name" value="ZF_C3H1"/>
    <property type="match status" value="1"/>
</dbReference>
<dbReference type="GO" id="GO:0003723">
    <property type="term" value="F:RNA binding"/>
    <property type="evidence" value="ECO:0007669"/>
    <property type="project" value="UniProtKB-UniRule"/>
</dbReference>
<dbReference type="Pfam" id="PF01480">
    <property type="entry name" value="PWI"/>
    <property type="match status" value="1"/>
</dbReference>
<evidence type="ECO:0000256" key="4">
    <source>
        <dbReference type="ARBA" id="ARBA00022884"/>
    </source>
</evidence>
<feature type="compositionally biased region" description="Polar residues" evidence="8">
    <location>
        <begin position="656"/>
        <end position="682"/>
    </location>
</feature>
<evidence type="ECO:0000256" key="7">
    <source>
        <dbReference type="PROSITE-ProRule" id="PRU00723"/>
    </source>
</evidence>
<evidence type="ECO:0000256" key="8">
    <source>
        <dbReference type="SAM" id="MobiDB-lite"/>
    </source>
</evidence>
<dbReference type="InterPro" id="IPR000504">
    <property type="entry name" value="RRM_dom"/>
</dbReference>
<feature type="domain" description="C3H1-type" evidence="10">
    <location>
        <begin position="362"/>
        <end position="390"/>
    </location>
</feature>
<dbReference type="PROSITE" id="PS50102">
    <property type="entry name" value="RRM"/>
    <property type="match status" value="1"/>
</dbReference>
<dbReference type="GO" id="GO:0008270">
    <property type="term" value="F:zinc ion binding"/>
    <property type="evidence" value="ECO:0007669"/>
    <property type="project" value="UniProtKB-KW"/>
</dbReference>
<organism evidence="11 12">
    <name type="scientific">Geodia barretti</name>
    <name type="common">Barrett's horny sponge</name>
    <dbReference type="NCBI Taxonomy" id="519541"/>
    <lineage>
        <taxon>Eukaryota</taxon>
        <taxon>Metazoa</taxon>
        <taxon>Porifera</taxon>
        <taxon>Demospongiae</taxon>
        <taxon>Heteroscleromorpha</taxon>
        <taxon>Tetractinellida</taxon>
        <taxon>Astrophorina</taxon>
        <taxon>Geodiidae</taxon>
        <taxon>Geodia</taxon>
    </lineage>
</organism>
<dbReference type="InterPro" id="IPR036855">
    <property type="entry name" value="Znf_CCCH_sf"/>
</dbReference>
<dbReference type="GO" id="GO:0005634">
    <property type="term" value="C:nucleus"/>
    <property type="evidence" value="ECO:0007669"/>
    <property type="project" value="TreeGrafter"/>
</dbReference>
<evidence type="ECO:0000256" key="3">
    <source>
        <dbReference type="ARBA" id="ARBA00022833"/>
    </source>
</evidence>
<dbReference type="AlphaFoldDB" id="A0AA35T9S3"/>
<dbReference type="PANTHER" id="PTHR14398">
    <property type="entry name" value="RNA RECOGNITION RRM/RNP DOMAIN"/>
    <property type="match status" value="1"/>
</dbReference>
<feature type="region of interest" description="Disordered" evidence="8">
    <location>
        <begin position="829"/>
        <end position="849"/>
    </location>
</feature>
<feature type="compositionally biased region" description="Basic and acidic residues" evidence="8">
    <location>
        <begin position="274"/>
        <end position="287"/>
    </location>
</feature>
<proteinExistence type="predicted"/>
<evidence type="ECO:0000313" key="12">
    <source>
        <dbReference type="Proteomes" id="UP001174909"/>
    </source>
</evidence>
<feature type="region of interest" description="Disordered" evidence="8">
    <location>
        <begin position="428"/>
        <end position="460"/>
    </location>
</feature>
<evidence type="ECO:0000313" key="11">
    <source>
        <dbReference type="EMBL" id="CAI8043456.1"/>
    </source>
</evidence>
<evidence type="ECO:0000256" key="6">
    <source>
        <dbReference type="PROSITE-ProRule" id="PRU00176"/>
    </source>
</evidence>
<dbReference type="Gene3D" id="1.20.1390.10">
    <property type="entry name" value="PWI domain"/>
    <property type="match status" value="1"/>
</dbReference>
<dbReference type="EMBL" id="CASHTH010003326">
    <property type="protein sequence ID" value="CAI8043456.1"/>
    <property type="molecule type" value="Genomic_DNA"/>
</dbReference>
<evidence type="ECO:0000256" key="1">
    <source>
        <dbReference type="ARBA" id="ARBA00022723"/>
    </source>
</evidence>
<feature type="compositionally biased region" description="Low complexity" evidence="8">
    <location>
        <begin position="303"/>
        <end position="315"/>
    </location>
</feature>
<evidence type="ECO:0000256" key="2">
    <source>
        <dbReference type="ARBA" id="ARBA00022771"/>
    </source>
</evidence>